<dbReference type="InterPro" id="IPR003141">
    <property type="entry name" value="Pol/His_phosphatase_N"/>
</dbReference>
<comment type="caution">
    <text evidence="8">The sequence shown here is derived from an EMBL/GenBank/DDBJ whole genome shotgun (WGS) entry which is preliminary data.</text>
</comment>
<dbReference type="Pfam" id="PF07733">
    <property type="entry name" value="DNA_pol3_alpha"/>
    <property type="match status" value="1"/>
</dbReference>
<evidence type="ECO:0000256" key="3">
    <source>
        <dbReference type="ARBA" id="ARBA00022695"/>
    </source>
</evidence>
<evidence type="ECO:0000259" key="7">
    <source>
        <dbReference type="SMART" id="SM00481"/>
    </source>
</evidence>
<dbReference type="Gene3D" id="3.20.20.140">
    <property type="entry name" value="Metal-dependent hydrolases"/>
    <property type="match status" value="1"/>
</dbReference>
<dbReference type="InterPro" id="IPR004013">
    <property type="entry name" value="PHP_dom"/>
</dbReference>
<evidence type="ECO:0000256" key="2">
    <source>
        <dbReference type="ARBA" id="ARBA00022679"/>
    </source>
</evidence>
<dbReference type="InterPro" id="IPR016195">
    <property type="entry name" value="Pol/histidinol_Pase-like"/>
</dbReference>
<gene>
    <name evidence="8" type="ORF">FRY97_06275</name>
</gene>
<dbReference type="GO" id="GO:0006260">
    <property type="term" value="P:DNA replication"/>
    <property type="evidence" value="ECO:0007669"/>
    <property type="project" value="UniProtKB-KW"/>
</dbReference>
<evidence type="ECO:0000313" key="9">
    <source>
        <dbReference type="Proteomes" id="UP000321580"/>
    </source>
</evidence>
<dbReference type="InterPro" id="IPR011708">
    <property type="entry name" value="DNA_pol3_alpha_NTPase_dom"/>
</dbReference>
<dbReference type="InterPro" id="IPR004805">
    <property type="entry name" value="DnaE2/DnaE/PolC"/>
</dbReference>
<dbReference type="GO" id="GO:0003887">
    <property type="term" value="F:DNA-directed DNA polymerase activity"/>
    <property type="evidence" value="ECO:0007669"/>
    <property type="project" value="UniProtKB-KW"/>
</dbReference>
<feature type="domain" description="Polymerase/histidinol phosphatase N-terminal" evidence="7">
    <location>
        <begin position="1"/>
        <end position="68"/>
    </location>
</feature>
<dbReference type="Gene3D" id="1.10.150.870">
    <property type="match status" value="1"/>
</dbReference>
<reference evidence="8 9" key="1">
    <citation type="submission" date="2019-08" db="EMBL/GenBank/DDBJ databases">
        <title>Genome of Phaeodactylibacter luteus.</title>
        <authorList>
            <person name="Bowman J.P."/>
        </authorList>
    </citation>
    <scope>NUCLEOTIDE SEQUENCE [LARGE SCALE GENOMIC DNA]</scope>
    <source>
        <strain evidence="8 9">KCTC 42180</strain>
    </source>
</reference>
<comment type="catalytic activity">
    <reaction evidence="6">
        <text>DNA(n) + a 2'-deoxyribonucleoside 5'-triphosphate = DNA(n+1) + diphosphate</text>
        <dbReference type="Rhea" id="RHEA:22508"/>
        <dbReference type="Rhea" id="RHEA-COMP:17339"/>
        <dbReference type="Rhea" id="RHEA-COMP:17340"/>
        <dbReference type="ChEBI" id="CHEBI:33019"/>
        <dbReference type="ChEBI" id="CHEBI:61560"/>
        <dbReference type="ChEBI" id="CHEBI:173112"/>
        <dbReference type="EC" id="2.7.7.7"/>
    </reaction>
</comment>
<dbReference type="Pfam" id="PF17657">
    <property type="entry name" value="DNA_pol3_finger"/>
    <property type="match status" value="1"/>
</dbReference>
<dbReference type="OrthoDB" id="9803237at2"/>
<keyword evidence="4" id="KW-0235">DNA replication</keyword>
<sequence length="1000" mass="112348">MLLNTHTYYSLRMGTLPPAELVRRAKGLGYASLALTDVNNTSCALEFWNCCREAGLHPVLGVEFRRGQRCLYIGLARNLEGFRELNQLLSESSIDNKPLPDVAPPMEHAFIVYPRLVKPITDFRKEEYLGIRPEHVARLFGHELLAHRHKLVALSPVFFVDNEGFELHRLLRAIDENALLSQLPAATVCKASERLMPPEQLQTFYQSQPYLLEQAEALLAACHIQFEPGLHLNRQNFTGSVQGDFQLLEKLAHNGCERRYGHLGTGSPEYQNAQQRVRQELEAIAGQSFCPYFLITWDIVRYAAAMGYRHVGRGSGANSIVAYCLGITDVDPVELGLYFERFINPHRQSPPDFDIDFSWDERDDVTDYIFKRYGRGYTALLATYVTFQGRAVIRELGKVYGLPKAEIDAIIASPAGSARHHGLAGKVLHYGQKLEGFPNYLSIHAGGVLIAQQPLYYHTALQMMPKGFAVAHFDMHHAEALGFHKYDILSQRGLGHLKEAVGLIKQNTGRTVELQNLEQIKKDEKARALLREGQCMGCFYIESPAMRGLLSKLRCDSYIHLVAASSIIRPGVARSGMMKEYIRRFHHPYSFTYPHPVFEEHLSETFGIMVYQEDVMKIAHHFGGLGLAEGDVLRRLMSGKRTAGLGLARIREQYQANCRARGYPEELAAEVWQQMESFAGYAFCKAHSASFAVESFQSLYLKAHYPIEFMVAVINNFGGFYQAEFYFHELRRCGGELHAPCVNHSSYLTTVEGRAVYMGFVHIKGLEAEVAGRVARERAAGGPFRGLADFMSRVDAGKEQTGLLIRAGAFRFTARAKAALLWEQVAGQQAEGGGMGLFPEEERAAPVFVPDEVPPEQQQLQDAMDEMELFGFPLCPPFRLIDQRYRANSLSCAGRLREAAGRVVTLLGYYVCQKQVRTAGGKRMAFGTWLGEDGHFWDTVHFPASLGKYPFRGKGVYRVRGKVVLEFGFPTVEVLELERLPYLGPLGYPTEAGPFETNRP</sequence>
<dbReference type="EC" id="2.7.7.7" evidence="1"/>
<keyword evidence="9" id="KW-1185">Reference proteome</keyword>
<dbReference type="Proteomes" id="UP000321580">
    <property type="component" value="Unassembled WGS sequence"/>
</dbReference>
<dbReference type="SMART" id="SM00481">
    <property type="entry name" value="POLIIIAc"/>
    <property type="match status" value="1"/>
</dbReference>
<evidence type="ECO:0000256" key="6">
    <source>
        <dbReference type="ARBA" id="ARBA00049244"/>
    </source>
</evidence>
<proteinExistence type="predicted"/>
<dbReference type="NCBIfam" id="TIGR00594">
    <property type="entry name" value="polc"/>
    <property type="match status" value="1"/>
</dbReference>
<dbReference type="InterPro" id="IPR029460">
    <property type="entry name" value="DNAPol_HHH"/>
</dbReference>
<organism evidence="8 9">
    <name type="scientific">Phaeodactylibacter luteus</name>
    <dbReference type="NCBI Taxonomy" id="1564516"/>
    <lineage>
        <taxon>Bacteria</taxon>
        <taxon>Pseudomonadati</taxon>
        <taxon>Bacteroidota</taxon>
        <taxon>Saprospiria</taxon>
        <taxon>Saprospirales</taxon>
        <taxon>Haliscomenobacteraceae</taxon>
        <taxon>Phaeodactylibacter</taxon>
    </lineage>
</organism>
<keyword evidence="2" id="KW-0808">Transferase</keyword>
<dbReference type="CDD" id="cd07431">
    <property type="entry name" value="PHP_PolIIIA"/>
    <property type="match status" value="1"/>
</dbReference>
<dbReference type="GO" id="GO:0008408">
    <property type="term" value="F:3'-5' exonuclease activity"/>
    <property type="evidence" value="ECO:0007669"/>
    <property type="project" value="InterPro"/>
</dbReference>
<keyword evidence="3" id="KW-0548">Nucleotidyltransferase</keyword>
<evidence type="ECO:0000313" key="8">
    <source>
        <dbReference type="EMBL" id="TXB65584.1"/>
    </source>
</evidence>
<evidence type="ECO:0000256" key="5">
    <source>
        <dbReference type="ARBA" id="ARBA00022932"/>
    </source>
</evidence>
<dbReference type="EMBL" id="VOOR01000009">
    <property type="protein sequence ID" value="TXB65584.1"/>
    <property type="molecule type" value="Genomic_DNA"/>
</dbReference>
<dbReference type="PANTHER" id="PTHR32294">
    <property type="entry name" value="DNA POLYMERASE III SUBUNIT ALPHA"/>
    <property type="match status" value="1"/>
</dbReference>
<dbReference type="AlphaFoldDB" id="A0A5C6RUC5"/>
<keyword evidence="5" id="KW-0239">DNA-directed DNA polymerase</keyword>
<dbReference type="Pfam" id="PF14579">
    <property type="entry name" value="HHH_6"/>
    <property type="match status" value="1"/>
</dbReference>
<name>A0A5C6RUC5_9BACT</name>
<dbReference type="SUPFAM" id="SSF89550">
    <property type="entry name" value="PHP domain-like"/>
    <property type="match status" value="1"/>
</dbReference>
<accession>A0A5C6RUC5</accession>
<protein>
    <recommendedName>
        <fullName evidence="1">DNA-directed DNA polymerase</fullName>
        <ecNumber evidence="1">2.7.7.7</ecNumber>
    </recommendedName>
</protein>
<dbReference type="RefSeq" id="WP_147166593.1">
    <property type="nucleotide sequence ID" value="NZ_VOOR01000009.1"/>
</dbReference>
<evidence type="ECO:0000256" key="1">
    <source>
        <dbReference type="ARBA" id="ARBA00012417"/>
    </source>
</evidence>
<dbReference type="Pfam" id="PF02811">
    <property type="entry name" value="PHP"/>
    <property type="match status" value="1"/>
</dbReference>
<dbReference type="InterPro" id="IPR040982">
    <property type="entry name" value="DNA_pol3_finger"/>
</dbReference>
<evidence type="ECO:0000256" key="4">
    <source>
        <dbReference type="ARBA" id="ARBA00022705"/>
    </source>
</evidence>